<accession>A0A1T5LB33</accession>
<dbReference type="OrthoDB" id="2112157at2"/>
<dbReference type="RefSeq" id="WP_079492248.1">
    <property type="nucleotide sequence ID" value="NZ_FUZT01000006.1"/>
</dbReference>
<gene>
    <name evidence="1" type="ORF">SAMN02194393_02694</name>
</gene>
<dbReference type="SUPFAM" id="SSF158622">
    <property type="entry name" value="YheA/YmcA-like"/>
    <property type="match status" value="1"/>
</dbReference>
<keyword evidence="2" id="KW-1185">Reference proteome</keyword>
<dbReference type="Gene3D" id="1.20.1500.10">
    <property type="entry name" value="YheA/YmcA-like"/>
    <property type="match status" value="1"/>
</dbReference>
<dbReference type="STRING" id="36842.SAMN02194393_02694"/>
<dbReference type="AlphaFoldDB" id="A0A1T5LB33"/>
<dbReference type="Pfam" id="PF06133">
    <property type="entry name" value="Com_YlbF"/>
    <property type="match status" value="1"/>
</dbReference>
<name>A0A1T5LB33_9FIRM</name>
<dbReference type="InterPro" id="IPR023378">
    <property type="entry name" value="YheA/YmcA-like_dom_sf"/>
</dbReference>
<reference evidence="1 2" key="1">
    <citation type="submission" date="2017-02" db="EMBL/GenBank/DDBJ databases">
        <authorList>
            <person name="Peterson S.W."/>
        </authorList>
    </citation>
    <scope>NUCLEOTIDE SEQUENCE [LARGE SCALE GENOMIC DNA]</scope>
    <source>
        <strain evidence="1 2">M1</strain>
    </source>
</reference>
<evidence type="ECO:0000313" key="2">
    <source>
        <dbReference type="Proteomes" id="UP000190285"/>
    </source>
</evidence>
<dbReference type="EMBL" id="FUZT01000006">
    <property type="protein sequence ID" value="SKC73180.1"/>
    <property type="molecule type" value="Genomic_DNA"/>
</dbReference>
<protein>
    <submittedName>
        <fullName evidence="1">Cell fate regulator YlbF, YheA/YmcA/DUF963 family (Controls sporulation, competence, biofilm development)</fullName>
    </submittedName>
</protein>
<evidence type="ECO:0000313" key="1">
    <source>
        <dbReference type="EMBL" id="SKC73180.1"/>
    </source>
</evidence>
<dbReference type="InterPro" id="IPR010368">
    <property type="entry name" value="Com_YlbF"/>
</dbReference>
<organism evidence="1 2">
    <name type="scientific">Maledivibacter halophilus</name>
    <dbReference type="NCBI Taxonomy" id="36842"/>
    <lineage>
        <taxon>Bacteria</taxon>
        <taxon>Bacillati</taxon>
        <taxon>Bacillota</taxon>
        <taxon>Clostridia</taxon>
        <taxon>Peptostreptococcales</taxon>
        <taxon>Caminicellaceae</taxon>
        <taxon>Maledivibacter</taxon>
    </lineage>
</organism>
<sequence>MKYIDIANELGREMSNSKEYIRLCEAEKNFKRDKEASELISKFKEKQKKLNLASQSNENINIIGNRAELSKLFTEIEENDIISELNTALKEFLIIKEKIYNEIEAYIKIKDEILSFNNNCGCSKGCGGCKK</sequence>
<dbReference type="Proteomes" id="UP000190285">
    <property type="component" value="Unassembled WGS sequence"/>
</dbReference>
<proteinExistence type="predicted"/>